<dbReference type="EMBL" id="MU276022">
    <property type="protein sequence ID" value="KAI0043343.1"/>
    <property type="molecule type" value="Genomic_DNA"/>
</dbReference>
<proteinExistence type="predicted"/>
<protein>
    <submittedName>
        <fullName evidence="1">Uncharacterized protein</fullName>
    </submittedName>
</protein>
<name>A0ACB8RIJ3_9AGAM</name>
<reference evidence="1" key="2">
    <citation type="journal article" date="2022" name="New Phytol.">
        <title>Evolutionary transition to the ectomycorrhizal habit in the genomes of a hyperdiverse lineage of mushroom-forming fungi.</title>
        <authorList>
            <person name="Looney B."/>
            <person name="Miyauchi S."/>
            <person name="Morin E."/>
            <person name="Drula E."/>
            <person name="Courty P.E."/>
            <person name="Kohler A."/>
            <person name="Kuo A."/>
            <person name="LaButti K."/>
            <person name="Pangilinan J."/>
            <person name="Lipzen A."/>
            <person name="Riley R."/>
            <person name="Andreopoulos W."/>
            <person name="He G."/>
            <person name="Johnson J."/>
            <person name="Nolan M."/>
            <person name="Tritt A."/>
            <person name="Barry K.W."/>
            <person name="Grigoriev I.V."/>
            <person name="Nagy L.G."/>
            <person name="Hibbett D."/>
            <person name="Henrissat B."/>
            <person name="Matheny P.B."/>
            <person name="Labbe J."/>
            <person name="Martin F.M."/>
        </authorList>
    </citation>
    <scope>NUCLEOTIDE SEQUENCE</scope>
    <source>
        <strain evidence="1">FP105234-sp</strain>
    </source>
</reference>
<keyword evidence="2" id="KW-1185">Reference proteome</keyword>
<accession>A0ACB8RIJ3</accession>
<gene>
    <name evidence="1" type="ORF">FA95DRAFT_1609461</name>
</gene>
<comment type="caution">
    <text evidence="1">The sequence shown here is derived from an EMBL/GenBank/DDBJ whole genome shotgun (WGS) entry which is preliminary data.</text>
</comment>
<evidence type="ECO:0000313" key="2">
    <source>
        <dbReference type="Proteomes" id="UP000814033"/>
    </source>
</evidence>
<evidence type="ECO:0000313" key="1">
    <source>
        <dbReference type="EMBL" id="KAI0043343.1"/>
    </source>
</evidence>
<dbReference type="Proteomes" id="UP000814033">
    <property type="component" value="Unassembled WGS sequence"/>
</dbReference>
<organism evidence="1 2">
    <name type="scientific">Auriscalpium vulgare</name>
    <dbReference type="NCBI Taxonomy" id="40419"/>
    <lineage>
        <taxon>Eukaryota</taxon>
        <taxon>Fungi</taxon>
        <taxon>Dikarya</taxon>
        <taxon>Basidiomycota</taxon>
        <taxon>Agaricomycotina</taxon>
        <taxon>Agaricomycetes</taxon>
        <taxon>Russulales</taxon>
        <taxon>Auriscalpiaceae</taxon>
        <taxon>Auriscalpium</taxon>
    </lineage>
</organism>
<sequence length="207" mass="23393">MLQELVKVVGICELRYLHLDLAQYVEAVRPDELEFSESFWLDTFAACPLLASIEAEKYSGISLCPVLAAVTLDGVVWERSDIQDDHQTPTGVLVWPALRVVSLPDVPMRHVYENGRSLHKVLAQSLRDRKALECPVHTLDLDSEGPRWRSRFEDMNIVENVTGRNQVDPVNSNSEFFDALEDEDDSDEGDSDEDDSYEDDSDEAASY</sequence>
<reference evidence="1" key="1">
    <citation type="submission" date="2021-02" db="EMBL/GenBank/DDBJ databases">
        <authorList>
            <consortium name="DOE Joint Genome Institute"/>
            <person name="Ahrendt S."/>
            <person name="Looney B.P."/>
            <person name="Miyauchi S."/>
            <person name="Morin E."/>
            <person name="Drula E."/>
            <person name="Courty P.E."/>
            <person name="Chicoki N."/>
            <person name="Fauchery L."/>
            <person name="Kohler A."/>
            <person name="Kuo A."/>
            <person name="Labutti K."/>
            <person name="Pangilinan J."/>
            <person name="Lipzen A."/>
            <person name="Riley R."/>
            <person name="Andreopoulos W."/>
            <person name="He G."/>
            <person name="Johnson J."/>
            <person name="Barry K.W."/>
            <person name="Grigoriev I.V."/>
            <person name="Nagy L."/>
            <person name="Hibbett D."/>
            <person name="Henrissat B."/>
            <person name="Matheny P.B."/>
            <person name="Labbe J."/>
            <person name="Martin F."/>
        </authorList>
    </citation>
    <scope>NUCLEOTIDE SEQUENCE</scope>
    <source>
        <strain evidence="1">FP105234-sp</strain>
    </source>
</reference>